<dbReference type="PANTHER" id="PTHR36193">
    <property type="entry name" value="PHISTB DOMAIN-CONTAINING RESA-LIKE PROTEIN 1"/>
    <property type="match status" value="1"/>
</dbReference>
<evidence type="ECO:0000313" key="6">
    <source>
        <dbReference type="Proteomes" id="UP000078555"/>
    </source>
</evidence>
<dbReference type="InterPro" id="IPR044885">
    <property type="entry name" value="PRESA_N_sf"/>
</dbReference>
<evidence type="ECO:0000313" key="5">
    <source>
        <dbReference type="Proteomes" id="UP000078550"/>
    </source>
</evidence>
<name>A0A1A9ADW0_PLAOA</name>
<dbReference type="EMBL" id="FLRE01000855">
    <property type="protein sequence ID" value="SBT55399.1"/>
    <property type="molecule type" value="Genomic_DNA"/>
</dbReference>
<dbReference type="InterPro" id="IPR019111">
    <property type="entry name" value="PRESA_N"/>
</dbReference>
<organism evidence="3 6">
    <name type="scientific">Plasmodium ovale wallikeri</name>
    <dbReference type="NCBI Taxonomy" id="864142"/>
    <lineage>
        <taxon>Eukaryota</taxon>
        <taxon>Sar</taxon>
        <taxon>Alveolata</taxon>
        <taxon>Apicomplexa</taxon>
        <taxon>Aconoidasida</taxon>
        <taxon>Haemosporida</taxon>
        <taxon>Plasmodiidae</taxon>
        <taxon>Plasmodium</taxon>
        <taxon>Plasmodium (Plasmodium)</taxon>
    </lineage>
</organism>
<dbReference type="PANTHER" id="PTHR36193:SF23">
    <property type="entry name" value="PHISTB DOMAIN-CONTAINING RESA-LIKE PROTEIN 1"/>
    <property type="match status" value="1"/>
</dbReference>
<proteinExistence type="predicted"/>
<evidence type="ECO:0000313" key="4">
    <source>
        <dbReference type="EMBL" id="SBT55399.1"/>
    </source>
</evidence>
<dbReference type="NCBIfam" id="TIGR01639">
    <property type="entry name" value="P_fal_TIGR01639"/>
    <property type="match status" value="1"/>
</dbReference>
<dbReference type="Gene3D" id="6.10.280.180">
    <property type="entry name" value="Plasmodium RESA, N-terminal helical domain"/>
    <property type="match status" value="1"/>
</dbReference>
<evidence type="ECO:0000313" key="3">
    <source>
        <dbReference type="EMBL" id="SBT54708.1"/>
    </source>
</evidence>
<reference evidence="5 6" key="2">
    <citation type="submission" date="2016-05" db="EMBL/GenBank/DDBJ databases">
        <authorList>
            <person name="Naeem Raeece"/>
        </authorList>
    </citation>
    <scope>NUCLEOTIDE SEQUENCE [LARGE SCALE GENOMIC DNA]</scope>
</reference>
<feature type="compositionally biased region" description="Basic and acidic residues" evidence="1">
    <location>
        <begin position="245"/>
        <end position="257"/>
    </location>
</feature>
<dbReference type="Proteomes" id="UP000078550">
    <property type="component" value="Unassembled WGS sequence"/>
</dbReference>
<accession>A0A1A9ADW0</accession>
<feature type="region of interest" description="Disordered" evidence="1">
    <location>
        <begin position="19"/>
        <end position="39"/>
    </location>
</feature>
<feature type="region of interest" description="Disordered" evidence="1">
    <location>
        <begin position="228"/>
        <end position="282"/>
    </location>
</feature>
<dbReference type="Proteomes" id="UP000078555">
    <property type="component" value="Unassembled WGS sequence"/>
</dbReference>
<feature type="domain" description="Plasmodium RESA N-terminal" evidence="2">
    <location>
        <begin position="282"/>
        <end position="404"/>
    </location>
</feature>
<evidence type="ECO:0000259" key="2">
    <source>
        <dbReference type="Pfam" id="PF09687"/>
    </source>
</evidence>
<dbReference type="InterPro" id="IPR006526">
    <property type="entry name" value="Export_prot_PHISTa/b/c"/>
</dbReference>
<dbReference type="AlphaFoldDB" id="A0A1A9ADW0"/>
<reference evidence="3" key="1">
    <citation type="submission" date="2016-05" db="EMBL/GenBank/DDBJ databases">
        <authorList>
            <person name="Lavstsen T."/>
            <person name="Jespersen J.S."/>
        </authorList>
    </citation>
    <scope>NUCLEOTIDE SEQUENCE [LARGE SCALE GENOMIC DNA]</scope>
</reference>
<dbReference type="EMBL" id="FLRD01000562">
    <property type="protein sequence ID" value="SBT54708.1"/>
    <property type="molecule type" value="Genomic_DNA"/>
</dbReference>
<protein>
    <recommendedName>
        <fullName evidence="2">Plasmodium RESA N-terminal domain-containing protein</fullName>
    </recommendedName>
</protein>
<evidence type="ECO:0000256" key="1">
    <source>
        <dbReference type="SAM" id="MobiDB-lite"/>
    </source>
</evidence>
<dbReference type="Pfam" id="PF09687">
    <property type="entry name" value="PRESAN"/>
    <property type="match status" value="1"/>
</dbReference>
<keyword evidence="6" id="KW-1185">Reference proteome</keyword>
<sequence length="417" mass="49715">MENFEAQNFVLSRKSLDSNKENCKSNASNALNGGKGNSKKGSKHVAFSKYMNVLFVALLYVFLQNKGKYDGSVISKSQCGSEFSRKLGESFFKKLRKAHKSDEGEYYDMYNEGTNSRRYYEQNNVQYPRNMFEAAYMMNGDKRSSTNNKKKGMNYDNGYDNYNDQNEEFYNYGNDLSEDMNEQFSRKYGDDQYYKKKKKKFDARYDDSCNDPYANFSDDGRNKHVKVQKYHEEDRSSIRNQKNKRSYDDGMHYENTHNGRNAISNGEYKHASNNSENRESASDENIKKLIDRLDSDVHCTDMLKLFYLVNLCERRKFFNTVENALLYWEDVSYEYELPEDYKYKQWGKVYCSMSDEMKEVEEETFKKFHFMQQGGWKSKSTFTNFLKEVKYIWYKMMNEVETKWKEYLLIKAKKYNK</sequence>
<gene>
    <name evidence="3" type="ORF">POVWA1_066790</name>
    <name evidence="4" type="ORF">POVWA2_067750</name>
</gene>